<evidence type="ECO:0000256" key="3">
    <source>
        <dbReference type="ARBA" id="ARBA00004496"/>
    </source>
</evidence>
<dbReference type="EC" id="2.1.2.1" evidence="11"/>
<dbReference type="PIRSF" id="PIRSF000412">
    <property type="entry name" value="SHMT"/>
    <property type="match status" value="1"/>
</dbReference>
<feature type="binding site" evidence="11">
    <location>
        <begin position="121"/>
        <end position="123"/>
    </location>
    <ligand>
        <name>(6S)-5,6,7,8-tetrahydrofolate</name>
        <dbReference type="ChEBI" id="CHEBI:57453"/>
    </ligand>
</feature>
<evidence type="ECO:0000256" key="5">
    <source>
        <dbReference type="ARBA" id="ARBA00011738"/>
    </source>
</evidence>
<keyword evidence="7 11" id="KW-0554">One-carbon metabolism</keyword>
<comment type="subunit">
    <text evidence="5 11">Homodimer.</text>
</comment>
<dbReference type="InterPro" id="IPR015422">
    <property type="entry name" value="PyrdxlP-dep_Trfase_small"/>
</dbReference>
<dbReference type="InterPro" id="IPR049943">
    <property type="entry name" value="Ser_HO-MeTrfase-like"/>
</dbReference>
<organism evidence="14 15">
    <name type="scientific">Uabimicrobium amorphum</name>
    <dbReference type="NCBI Taxonomy" id="2596890"/>
    <lineage>
        <taxon>Bacteria</taxon>
        <taxon>Pseudomonadati</taxon>
        <taxon>Planctomycetota</taxon>
        <taxon>Candidatus Uabimicrobiia</taxon>
        <taxon>Candidatus Uabimicrobiales</taxon>
        <taxon>Candidatus Uabimicrobiaceae</taxon>
        <taxon>Candidatus Uabimicrobium</taxon>
    </lineage>
</organism>
<keyword evidence="6 11" id="KW-0963">Cytoplasm</keyword>
<dbReference type="NCBIfam" id="NF000586">
    <property type="entry name" value="PRK00011.1"/>
    <property type="match status" value="1"/>
</dbReference>
<dbReference type="UniPathway" id="UPA00288">
    <property type="reaction ID" value="UER01023"/>
</dbReference>
<dbReference type="InterPro" id="IPR039429">
    <property type="entry name" value="SHMT-like_dom"/>
</dbReference>
<keyword evidence="8 11" id="KW-0028">Amino-acid biosynthesis</keyword>
<dbReference type="RefSeq" id="WP_151970492.1">
    <property type="nucleotide sequence ID" value="NZ_AP019860.1"/>
</dbReference>
<comment type="caution">
    <text evidence="11">Lacks conserved residue(s) required for the propagation of feature annotation.</text>
</comment>
<dbReference type="EMBL" id="AP019860">
    <property type="protein sequence ID" value="BBM86436.1"/>
    <property type="molecule type" value="Genomic_DNA"/>
</dbReference>
<keyword evidence="9 11" id="KW-0808">Transferase</keyword>
<comment type="pathway">
    <text evidence="11">Amino-acid biosynthesis; glycine biosynthesis; glycine from L-serine: step 1/1.</text>
</comment>
<evidence type="ECO:0000256" key="6">
    <source>
        <dbReference type="ARBA" id="ARBA00022490"/>
    </source>
</evidence>
<dbReference type="FunFam" id="3.90.1150.10:FF:000003">
    <property type="entry name" value="Serine hydroxymethyltransferase"/>
    <property type="match status" value="1"/>
</dbReference>
<name>A0A5S9F540_UABAM</name>
<evidence type="ECO:0000256" key="9">
    <source>
        <dbReference type="ARBA" id="ARBA00022679"/>
    </source>
</evidence>
<feature type="binding site" evidence="11">
    <location>
        <position position="117"/>
    </location>
    <ligand>
        <name>(6S)-5,6,7,8-tetrahydrofolate</name>
        <dbReference type="ChEBI" id="CHEBI:57453"/>
    </ligand>
</feature>
<keyword evidence="10 11" id="KW-0663">Pyridoxal phosphate</keyword>
<feature type="site" description="Plays an important role in substrate specificity" evidence="11">
    <location>
        <position position="225"/>
    </location>
</feature>
<comment type="function">
    <text evidence="11">Catalyzes the reversible interconversion of serine and glycine with tetrahydrofolate (THF) serving as the one-carbon carrier. This reaction serves as the major source of one-carbon groups required for the biosynthesis of purines, thymidylate, methionine, and other important biomolecules. Also exhibits THF-independent aldolase activity toward beta-hydroxyamino acids, producing glycine and aldehydes, via a retro-aldol mechanism.</text>
</comment>
<proteinExistence type="inferred from homology"/>
<dbReference type="Proteomes" id="UP000326354">
    <property type="component" value="Chromosome"/>
</dbReference>
<evidence type="ECO:0000259" key="13">
    <source>
        <dbReference type="Pfam" id="PF00464"/>
    </source>
</evidence>
<feature type="domain" description="Serine hydroxymethyltransferase-like" evidence="13">
    <location>
        <begin position="4"/>
        <end position="380"/>
    </location>
</feature>
<dbReference type="InterPro" id="IPR019798">
    <property type="entry name" value="Ser_HO-MeTrfase_PLP_BS"/>
</dbReference>
<sequence length="411" mass="45374">MKKLNDVDPEIAKVIADEFNREESTIELIASENFTSKAVLEVQGSILTNKYAEGYPGKRYYGGCEHVDVGEKLAMQRAKELFGAEHANVQPHSGSQANMAVYHAVLEPGDTILGMDLSHGGHLTHGASVNFSGYTYNAVHYGVSEKDERIDYDQVRDLARKHKPKLIIVGASAYSRFFQYETFREIADEIDAKILADVAHPAGLIAAGIHPSPVPHAEFVTTTTHKTLRGPRGGMILTRKKFARAVKKRIFPGIQGGPLMHVIAAKAVAFHEALQPEFKEYQKQVVANAKALATHLQEHGFRIVSGGTDNHLMLIDLQNKDLTGKDAERALENSGITVNKNTIPFEKLSPMVTSGIRIGTPAVTTRGMKEEQMKIIATMMNNVLSSITNETVQQRTRNEVTELCQQFPIYN</sequence>
<dbReference type="Pfam" id="PF00464">
    <property type="entry name" value="SHMT"/>
    <property type="match status" value="1"/>
</dbReference>
<dbReference type="OrthoDB" id="9803846at2"/>
<evidence type="ECO:0000313" key="14">
    <source>
        <dbReference type="EMBL" id="BBM86436.1"/>
    </source>
</evidence>
<evidence type="ECO:0000256" key="1">
    <source>
        <dbReference type="ARBA" id="ARBA00001528"/>
    </source>
</evidence>
<keyword evidence="14" id="KW-0489">Methyltransferase</keyword>
<accession>A0A5S9F540</accession>
<evidence type="ECO:0000256" key="2">
    <source>
        <dbReference type="ARBA" id="ARBA00001933"/>
    </source>
</evidence>
<dbReference type="CDD" id="cd00378">
    <property type="entry name" value="SHMT"/>
    <property type="match status" value="1"/>
</dbReference>
<evidence type="ECO:0000313" key="15">
    <source>
        <dbReference type="Proteomes" id="UP000326354"/>
    </source>
</evidence>
<dbReference type="AlphaFoldDB" id="A0A5S9F540"/>
<dbReference type="GO" id="GO:0005829">
    <property type="term" value="C:cytosol"/>
    <property type="evidence" value="ECO:0007669"/>
    <property type="project" value="TreeGrafter"/>
</dbReference>
<dbReference type="PANTHER" id="PTHR11680">
    <property type="entry name" value="SERINE HYDROXYMETHYLTRANSFERASE"/>
    <property type="match status" value="1"/>
</dbReference>
<dbReference type="GO" id="GO:0004372">
    <property type="term" value="F:glycine hydroxymethyltransferase activity"/>
    <property type="evidence" value="ECO:0007669"/>
    <property type="project" value="UniProtKB-UniRule"/>
</dbReference>
<comment type="pathway">
    <text evidence="11">One-carbon metabolism; tetrahydrofolate interconversion.</text>
</comment>
<evidence type="ECO:0000256" key="11">
    <source>
        <dbReference type="HAMAP-Rule" id="MF_00051"/>
    </source>
</evidence>
<dbReference type="GO" id="GO:0032259">
    <property type="term" value="P:methylation"/>
    <property type="evidence" value="ECO:0007669"/>
    <property type="project" value="UniProtKB-KW"/>
</dbReference>
<gene>
    <name evidence="11" type="primary">glyA</name>
    <name evidence="14" type="ORF">UABAM_04822</name>
</gene>
<evidence type="ECO:0000256" key="10">
    <source>
        <dbReference type="ARBA" id="ARBA00022898"/>
    </source>
</evidence>
<feature type="modified residue" description="N6-(pyridoxal phosphate)lysine" evidence="11 12">
    <location>
        <position position="226"/>
    </location>
</feature>
<dbReference type="UniPathway" id="UPA00193"/>
<dbReference type="GO" id="GO:0019264">
    <property type="term" value="P:glycine biosynthetic process from serine"/>
    <property type="evidence" value="ECO:0007669"/>
    <property type="project" value="UniProtKB-UniRule"/>
</dbReference>
<dbReference type="GO" id="GO:0030170">
    <property type="term" value="F:pyridoxal phosphate binding"/>
    <property type="evidence" value="ECO:0007669"/>
    <property type="project" value="UniProtKB-UniRule"/>
</dbReference>
<dbReference type="Gene3D" id="3.40.640.10">
    <property type="entry name" value="Type I PLP-dependent aspartate aminotransferase-like (Major domain)"/>
    <property type="match status" value="1"/>
</dbReference>
<dbReference type="FunFam" id="3.40.640.10:FF:000001">
    <property type="entry name" value="Serine hydroxymethyltransferase"/>
    <property type="match status" value="1"/>
</dbReference>
<dbReference type="InterPro" id="IPR015421">
    <property type="entry name" value="PyrdxlP-dep_Trfase_major"/>
</dbReference>
<dbReference type="PANTHER" id="PTHR11680:SF35">
    <property type="entry name" value="SERINE HYDROXYMETHYLTRANSFERASE 1"/>
    <property type="match status" value="1"/>
</dbReference>
<comment type="cofactor">
    <cofactor evidence="2 11 12">
        <name>pyridoxal 5'-phosphate</name>
        <dbReference type="ChEBI" id="CHEBI:597326"/>
    </cofactor>
</comment>
<dbReference type="Gene3D" id="3.90.1150.10">
    <property type="entry name" value="Aspartate Aminotransferase, domain 1"/>
    <property type="match status" value="1"/>
</dbReference>
<reference evidence="14 15" key="1">
    <citation type="submission" date="2019-08" db="EMBL/GenBank/DDBJ databases">
        <title>Complete genome sequence of Candidatus Uab amorphum.</title>
        <authorList>
            <person name="Shiratori T."/>
            <person name="Suzuki S."/>
            <person name="Kakizawa Y."/>
            <person name="Ishida K."/>
        </authorList>
    </citation>
    <scope>NUCLEOTIDE SEQUENCE [LARGE SCALE GENOMIC DNA]</scope>
    <source>
        <strain evidence="14 15">SRT547</strain>
    </source>
</reference>
<dbReference type="GO" id="GO:0008168">
    <property type="term" value="F:methyltransferase activity"/>
    <property type="evidence" value="ECO:0007669"/>
    <property type="project" value="UniProtKB-KW"/>
</dbReference>
<dbReference type="KEGG" id="uam:UABAM_04822"/>
<dbReference type="InterPro" id="IPR015424">
    <property type="entry name" value="PyrdxlP-dep_Trfase"/>
</dbReference>
<dbReference type="HAMAP" id="MF_00051">
    <property type="entry name" value="SHMT"/>
    <property type="match status" value="1"/>
</dbReference>
<comment type="subcellular location">
    <subcellularLocation>
        <location evidence="3 11">Cytoplasm</location>
    </subcellularLocation>
</comment>
<evidence type="ECO:0000256" key="12">
    <source>
        <dbReference type="PIRSR" id="PIRSR000412-50"/>
    </source>
</evidence>
<evidence type="ECO:0000256" key="4">
    <source>
        <dbReference type="ARBA" id="ARBA00006376"/>
    </source>
</evidence>
<dbReference type="PROSITE" id="PS00096">
    <property type="entry name" value="SHMT"/>
    <property type="match status" value="1"/>
</dbReference>
<evidence type="ECO:0000256" key="7">
    <source>
        <dbReference type="ARBA" id="ARBA00022563"/>
    </source>
</evidence>
<protein>
    <recommendedName>
        <fullName evidence="11">Serine hydroxymethyltransferase</fullName>
        <shortName evidence="11">SHMT</shortName>
        <shortName evidence="11">Serine methylase</shortName>
        <ecNumber evidence="11">2.1.2.1</ecNumber>
    </recommendedName>
</protein>
<dbReference type="GO" id="GO:0035999">
    <property type="term" value="P:tetrahydrofolate interconversion"/>
    <property type="evidence" value="ECO:0007669"/>
    <property type="project" value="UniProtKB-UniRule"/>
</dbReference>
<comment type="catalytic activity">
    <reaction evidence="1 11">
        <text>(6R)-5,10-methylene-5,6,7,8-tetrahydrofolate + glycine + H2O = (6S)-5,6,7,8-tetrahydrofolate + L-serine</text>
        <dbReference type="Rhea" id="RHEA:15481"/>
        <dbReference type="ChEBI" id="CHEBI:15377"/>
        <dbReference type="ChEBI" id="CHEBI:15636"/>
        <dbReference type="ChEBI" id="CHEBI:33384"/>
        <dbReference type="ChEBI" id="CHEBI:57305"/>
        <dbReference type="ChEBI" id="CHEBI:57453"/>
        <dbReference type="EC" id="2.1.2.1"/>
    </reaction>
</comment>
<keyword evidence="15" id="KW-1185">Reference proteome</keyword>
<evidence type="ECO:0000256" key="8">
    <source>
        <dbReference type="ARBA" id="ARBA00022605"/>
    </source>
</evidence>
<comment type="similarity">
    <text evidence="4 11">Belongs to the SHMT family.</text>
</comment>
<dbReference type="SUPFAM" id="SSF53383">
    <property type="entry name" value="PLP-dependent transferases"/>
    <property type="match status" value="1"/>
</dbReference>
<dbReference type="InterPro" id="IPR001085">
    <property type="entry name" value="Ser_HO-MeTrfase"/>
</dbReference>